<protein>
    <recommendedName>
        <fullName evidence="4">GWxTD domain-containing protein</fullName>
    </recommendedName>
</protein>
<organism evidence="2 3">
    <name type="scientific">Candidatus Haliotispira prima</name>
    <dbReference type="NCBI Taxonomy" id="3034016"/>
    <lineage>
        <taxon>Bacteria</taxon>
        <taxon>Pseudomonadati</taxon>
        <taxon>Spirochaetota</taxon>
        <taxon>Spirochaetia</taxon>
        <taxon>Spirochaetales</taxon>
        <taxon>Spirochaetaceae</taxon>
        <taxon>Candidatus Haliotispira</taxon>
    </lineage>
</organism>
<dbReference type="RefSeq" id="WP_326927948.1">
    <property type="nucleotide sequence ID" value="NZ_CP123443.1"/>
</dbReference>
<keyword evidence="3" id="KW-1185">Reference proteome</keyword>
<dbReference type="Gene3D" id="1.25.40.10">
    <property type="entry name" value="Tetratricopeptide repeat domain"/>
    <property type="match status" value="1"/>
</dbReference>
<dbReference type="EMBL" id="CP123443">
    <property type="protein sequence ID" value="WGK69761.1"/>
    <property type="molecule type" value="Genomic_DNA"/>
</dbReference>
<evidence type="ECO:0008006" key="4">
    <source>
        <dbReference type="Google" id="ProtNLM"/>
    </source>
</evidence>
<proteinExistence type="predicted"/>
<feature type="region of interest" description="Disordered" evidence="1">
    <location>
        <begin position="84"/>
        <end position="124"/>
    </location>
</feature>
<reference evidence="2 3" key="1">
    <citation type="submission" date="2023-04" db="EMBL/GenBank/DDBJ databases">
        <title>Spirochaete genome identified in red abalone sample constitutes a novel genus.</title>
        <authorList>
            <person name="Sharma S.P."/>
            <person name="Purcell C.M."/>
            <person name="Hyde J.R."/>
            <person name="Severin A.J."/>
        </authorList>
    </citation>
    <scope>NUCLEOTIDE SEQUENCE [LARGE SCALE GENOMIC DNA]</scope>
    <source>
        <strain evidence="2 3">SP-2023</strain>
    </source>
</reference>
<evidence type="ECO:0000256" key="1">
    <source>
        <dbReference type="SAM" id="MobiDB-lite"/>
    </source>
</evidence>
<gene>
    <name evidence="2" type="ORF">P0082_02545</name>
</gene>
<evidence type="ECO:0000313" key="3">
    <source>
        <dbReference type="Proteomes" id="UP001228690"/>
    </source>
</evidence>
<accession>A0ABY8MIW4</accession>
<sequence length="691" mass="81030">MVAMNDFRAYLLLFSQTETDHETEPKTDRESPQKSLLFRTSLPGTWPLRLSPSLSFWLRAVCLGGTLALAAIQSDALQLPLSAQARETGKPEQTSKPTEQAERSKAELATTRSANSAQNGTESQNVKKIDRTMSAQYLFQRKTKLRFLDYEFARKYLKEAYILSEEDRAVEVQKLLRLSKEYRGDDTSDYWYLLATAYEDKWEKSRFDWLNKAFELDQWFEVPPLPPALALVRILYKWGMYDDIIAWAQKWKPEISNDKEVQFYLAMAYNNSGQKKKAKELALNNLERYNYEERYFRILLDIPNVSKEMWVNFHFYLENYPPDSPNLLRYLVSKSTDINQTENLLSVYTGLFGDDYFTTAQRILLRQDDLVPRSDIFFKNYKTSDFLILSRVIRGVSGIRPIEESLKDLNGLYIIDRDYDGIPEEELTFINGDLTERHLFPGSPYENDIKIRWSSYGEPAGYHSFYNYNGSSSTIDISYGRYPFIREITVSDHDSRRTYSFSPGRLMYSISHEVPLNTFEWALSPLRKPTLLESDIMRNSREVKLYETRLRQSDWQLRAKYNMDYLGQLKEIHIDRNLDGTFDEISHFENSRRVKTLRDENQDGRFELSVSYEDGRLRKYEVDLNGNGNVDYTETLGDVPGKTWHTYGGLDLPGTSYKFQPEKTDYIYSYYFKWSNETVSVFAPEYLESRK</sequence>
<dbReference type="InterPro" id="IPR011990">
    <property type="entry name" value="TPR-like_helical_dom_sf"/>
</dbReference>
<feature type="compositionally biased region" description="Polar residues" evidence="1">
    <location>
        <begin position="110"/>
        <end position="124"/>
    </location>
</feature>
<name>A0ABY8MIW4_9SPIO</name>
<dbReference type="Proteomes" id="UP001228690">
    <property type="component" value="Chromosome"/>
</dbReference>
<evidence type="ECO:0000313" key="2">
    <source>
        <dbReference type="EMBL" id="WGK69761.1"/>
    </source>
</evidence>